<protein>
    <submittedName>
        <fullName evidence="6">TIGR00659 family protein</fullName>
    </submittedName>
</protein>
<feature type="transmembrane region" description="Helical" evidence="5">
    <location>
        <begin position="6"/>
        <end position="23"/>
    </location>
</feature>
<keyword evidence="3 5" id="KW-1133">Transmembrane helix</keyword>
<feature type="transmembrane region" description="Helical" evidence="5">
    <location>
        <begin position="147"/>
        <end position="167"/>
    </location>
</feature>
<keyword evidence="2 5" id="KW-0812">Transmembrane</keyword>
<dbReference type="Pfam" id="PF04172">
    <property type="entry name" value="LrgB"/>
    <property type="match status" value="1"/>
</dbReference>
<evidence type="ECO:0000256" key="2">
    <source>
        <dbReference type="ARBA" id="ARBA00022692"/>
    </source>
</evidence>
<dbReference type="AlphaFoldDB" id="C9PQJ9"/>
<dbReference type="NCBIfam" id="TIGR00659">
    <property type="entry name" value="CidB/LrgB family autolysis modulator"/>
    <property type="match status" value="1"/>
</dbReference>
<dbReference type="HOGENOM" id="CLU_082099_3_0_6"/>
<evidence type="ECO:0000256" key="1">
    <source>
        <dbReference type="ARBA" id="ARBA00004141"/>
    </source>
</evidence>
<dbReference type="InterPro" id="IPR005261">
    <property type="entry name" value="YohK-like"/>
</dbReference>
<comment type="subcellular location">
    <subcellularLocation>
        <location evidence="1">Membrane</location>
        <topology evidence="1">Multi-pass membrane protein</topology>
    </subcellularLocation>
</comment>
<dbReference type="EMBL" id="ACZR01000013">
    <property type="protein sequence ID" value="EEX50121.1"/>
    <property type="molecule type" value="Genomic_DNA"/>
</dbReference>
<feature type="transmembrane region" description="Helical" evidence="5">
    <location>
        <begin position="91"/>
        <end position="116"/>
    </location>
</feature>
<feature type="transmembrane region" description="Helical" evidence="5">
    <location>
        <begin position="30"/>
        <end position="51"/>
    </location>
</feature>
<feature type="transmembrane region" description="Helical" evidence="5">
    <location>
        <begin position="63"/>
        <end position="79"/>
    </location>
</feature>
<gene>
    <name evidence="6" type="primary">lrgB</name>
    <name evidence="6" type="ORF">HMPREF0621_1192</name>
</gene>
<evidence type="ECO:0000256" key="5">
    <source>
        <dbReference type="SAM" id="Phobius"/>
    </source>
</evidence>
<dbReference type="PANTHER" id="PTHR30249">
    <property type="entry name" value="PUTATIVE SEROTONIN TRANSPORTER"/>
    <property type="match status" value="1"/>
</dbReference>
<dbReference type="STRING" id="667128.HMPREF0621_1192"/>
<dbReference type="Proteomes" id="UP000005519">
    <property type="component" value="Unassembled WGS sequence"/>
</dbReference>
<dbReference type="OrthoDB" id="9811701at2"/>
<dbReference type="PANTHER" id="PTHR30249:SF0">
    <property type="entry name" value="PLASTIDAL GLYCOLATE_GLYCERATE TRANSLOCATOR 1, CHLOROPLASTIC"/>
    <property type="match status" value="1"/>
</dbReference>
<accession>C9PQJ9</accession>
<name>C9PQJ9_9PAST</name>
<reference evidence="6 7" key="1">
    <citation type="submission" date="2009-10" db="EMBL/GenBank/DDBJ databases">
        <authorList>
            <person name="Muzny D."/>
            <person name="Qin X."/>
            <person name="Deng J."/>
            <person name="Jiang H."/>
            <person name="Liu Y."/>
            <person name="Qu J."/>
            <person name="Song X.-Z."/>
            <person name="Zhang L."/>
            <person name="Thornton R."/>
            <person name="Coyle M."/>
            <person name="Francisco L."/>
            <person name="Jackson L."/>
            <person name="Javaid M."/>
            <person name="Korchina V."/>
            <person name="Kovar C."/>
            <person name="Mata R."/>
            <person name="Mathew T."/>
            <person name="Ngo R."/>
            <person name="Nguyen L."/>
            <person name="Nguyen N."/>
            <person name="Okwuonu G."/>
            <person name="Ongeri F."/>
            <person name="Pham C."/>
            <person name="Simmons D."/>
            <person name="Wilczek-Boney K."/>
            <person name="Hale W."/>
            <person name="Jakkamsetti A."/>
            <person name="Pham P."/>
            <person name="Ruth R."/>
            <person name="San Lucas F."/>
            <person name="Warren J."/>
            <person name="Zhang J."/>
            <person name="Zhao Z."/>
            <person name="Zhou C."/>
            <person name="Zhu D."/>
            <person name="Lee S."/>
            <person name="Bess C."/>
            <person name="Blankenburg K."/>
            <person name="Forbes L."/>
            <person name="Fu Q."/>
            <person name="Gubbala S."/>
            <person name="Hirani K."/>
            <person name="Jayaseelan J.C."/>
            <person name="Lara F."/>
            <person name="Munidasa M."/>
            <person name="Palculict T."/>
            <person name="Patil S."/>
            <person name="Pu L.-L."/>
            <person name="Saada N."/>
            <person name="Tang L."/>
            <person name="Weissenberger G."/>
            <person name="Zhu Y."/>
            <person name="Hemphill L."/>
            <person name="Shang Y."/>
            <person name="Youmans B."/>
            <person name="Ayvaz T."/>
            <person name="Ross M."/>
            <person name="Santibanez J."/>
            <person name="Aqrawi P."/>
            <person name="Gross S."/>
            <person name="Joshi V."/>
            <person name="Fowler G."/>
            <person name="Nazareth L."/>
            <person name="Reid J."/>
            <person name="Worley K."/>
            <person name="Petrosino J."/>
            <person name="Highlander S."/>
            <person name="Gibbs R."/>
        </authorList>
    </citation>
    <scope>NUCLEOTIDE SEQUENCE [LARGE SCALE GENOMIC DNA]</scope>
    <source>
        <strain evidence="6 7">ATCC 43325</strain>
    </source>
</reference>
<sequence>MGHYLIYLYSFLTIAVFAFALEINKRWKSIFFNSFVLTVLVVAAVLLGFHIPYETYMEGNTPLNELLGVSIVALAVPLYEQLRQISQRWKGILFITISASLLSMFSGAVLALLLGANPQIVATVLPKSVTTPIAMAISESLGGIPSVAAVGVLIAGLQGSVLGLLVLRKLKIKHAEALGLAIGSISHALGTVSCMEMDQKAGSYSSIALVLCGIITSILAPVMFKLIYLVTT</sequence>
<evidence type="ECO:0000313" key="6">
    <source>
        <dbReference type="EMBL" id="EEX50121.1"/>
    </source>
</evidence>
<feature type="transmembrane region" description="Helical" evidence="5">
    <location>
        <begin position="207"/>
        <end position="230"/>
    </location>
</feature>
<keyword evidence="7" id="KW-1185">Reference proteome</keyword>
<evidence type="ECO:0000256" key="4">
    <source>
        <dbReference type="ARBA" id="ARBA00023136"/>
    </source>
</evidence>
<organism evidence="6 7">
    <name type="scientific">Pasteurella dagmatis ATCC 43325</name>
    <dbReference type="NCBI Taxonomy" id="667128"/>
    <lineage>
        <taxon>Bacteria</taxon>
        <taxon>Pseudomonadati</taxon>
        <taxon>Pseudomonadota</taxon>
        <taxon>Gammaproteobacteria</taxon>
        <taxon>Pasteurellales</taxon>
        <taxon>Pasteurellaceae</taxon>
        <taxon>Pasteurella</taxon>
    </lineage>
</organism>
<dbReference type="RefSeq" id="WP_005761944.1">
    <property type="nucleotide sequence ID" value="NZ_GG704810.1"/>
</dbReference>
<evidence type="ECO:0000313" key="7">
    <source>
        <dbReference type="Proteomes" id="UP000005519"/>
    </source>
</evidence>
<proteinExistence type="predicted"/>
<dbReference type="InterPro" id="IPR007300">
    <property type="entry name" value="CidB/LrgB"/>
</dbReference>
<evidence type="ECO:0000256" key="3">
    <source>
        <dbReference type="ARBA" id="ARBA00022989"/>
    </source>
</evidence>
<keyword evidence="4 5" id="KW-0472">Membrane</keyword>
<dbReference type="GO" id="GO:0016020">
    <property type="term" value="C:membrane"/>
    <property type="evidence" value="ECO:0007669"/>
    <property type="project" value="UniProtKB-SubCell"/>
</dbReference>
<comment type="caution">
    <text evidence="6">The sequence shown here is derived from an EMBL/GenBank/DDBJ whole genome shotgun (WGS) entry which is preliminary data.</text>
</comment>